<dbReference type="GO" id="GO:0047244">
    <property type="term" value="F:N-acetylglucosaminyldiphosphoundecaprenol N-acetyl-beta-D-mannosaminyltransferase activity"/>
    <property type="evidence" value="ECO:0007669"/>
    <property type="project" value="UniProtKB-EC"/>
</dbReference>
<keyword evidence="4" id="KW-1185">Reference proteome</keyword>
<dbReference type="RefSeq" id="WP_213349975.1">
    <property type="nucleotide sequence ID" value="NZ_JAEDAM010000102.1"/>
</dbReference>
<organism evidence="3 4">
    <name type="scientific">Candidatus Vampirococcus lugosii</name>
    <dbReference type="NCBI Taxonomy" id="2789015"/>
    <lineage>
        <taxon>Bacteria</taxon>
        <taxon>Candidatus Absconditibacteriota</taxon>
        <taxon>Vampirococcus</taxon>
    </lineage>
</organism>
<dbReference type="EMBL" id="JAEDAM010000102">
    <property type="protein sequence ID" value="MBS8122553.1"/>
    <property type="molecule type" value="Genomic_DNA"/>
</dbReference>
<dbReference type="EC" id="2.4.1.187" evidence="3"/>
<dbReference type="InterPro" id="IPR004629">
    <property type="entry name" value="WecG_TagA_CpsF"/>
</dbReference>
<evidence type="ECO:0000256" key="1">
    <source>
        <dbReference type="ARBA" id="ARBA00022676"/>
    </source>
</evidence>
<keyword evidence="2 3" id="KW-0808">Transferase</keyword>
<accession>A0ABS5QN46</accession>
<proteinExistence type="predicted"/>
<evidence type="ECO:0000313" key="4">
    <source>
        <dbReference type="Proteomes" id="UP000680365"/>
    </source>
</evidence>
<name>A0ABS5QN46_9BACT</name>
<evidence type="ECO:0000313" key="3">
    <source>
        <dbReference type="EMBL" id="MBS8122553.1"/>
    </source>
</evidence>
<dbReference type="NCBIfam" id="TIGR00696">
    <property type="entry name" value="wecG_tagA_cpsF"/>
    <property type="match status" value="1"/>
</dbReference>
<protein>
    <submittedName>
        <fullName evidence="3">WecB/TagA/CpsF family glycosyl transferase</fullName>
        <ecNumber evidence="3">2.4.1.187</ecNumber>
    </submittedName>
</protein>
<comment type="caution">
    <text evidence="3">The sequence shown here is derived from an EMBL/GenBank/DDBJ whole genome shotgun (WGS) entry which is preliminary data.</text>
</comment>
<dbReference type="CDD" id="cd06533">
    <property type="entry name" value="Glyco_transf_WecG_TagA"/>
    <property type="match status" value="1"/>
</dbReference>
<dbReference type="Pfam" id="PF03808">
    <property type="entry name" value="Glyco_tran_WecG"/>
    <property type="match status" value="1"/>
</dbReference>
<reference evidence="3 4" key="1">
    <citation type="journal article" date="2021" name="Nat. Commun.">
        <title>Reductive evolution and unique predatory mode in the CPR bacterium Vampirococcus lugosii.</title>
        <authorList>
            <person name="Moreira D."/>
            <person name="Zivanovic Y."/>
            <person name="Lopez-Archilla A.I."/>
            <person name="Iniesto M."/>
            <person name="Lopez-Garcia P."/>
        </authorList>
    </citation>
    <scope>NUCLEOTIDE SEQUENCE [LARGE SCALE GENOMIC DNA]</scope>
    <source>
        <strain evidence="3">Chiprana</strain>
    </source>
</reference>
<dbReference type="PANTHER" id="PTHR34136">
    <property type="match status" value="1"/>
</dbReference>
<evidence type="ECO:0000256" key="2">
    <source>
        <dbReference type="ARBA" id="ARBA00022679"/>
    </source>
</evidence>
<keyword evidence="1 3" id="KW-0328">Glycosyltransferase</keyword>
<dbReference type="Proteomes" id="UP000680365">
    <property type="component" value="Unassembled WGS sequence"/>
</dbReference>
<sequence length="238" mass="28395">MLKYKIYKKNFKEAFFDINKYYQKEGYGIVNFIYFASLISNNLHKENNINKKYLNTLFTSNFLLPDGIALQKYFQKKYKISLNNINGTDFLPYFLQNIDKKNTQIYIYGSDQETLMKCKNKIENDFGIQVFYYKNGYEKLNAKNIKIGNKKNKILLVGRGTPLQENRIYENRKYLIKKGFLTFGVGGLIGFLGGSEKRAPKIIRKIKLEWAYRFLQNPKKNRKKVYYSLYILKYIFYK</sequence>
<dbReference type="PANTHER" id="PTHR34136:SF1">
    <property type="entry name" value="UDP-N-ACETYL-D-MANNOSAMINURONIC ACID TRANSFERASE"/>
    <property type="match status" value="1"/>
</dbReference>
<gene>
    <name evidence="3" type="ORF">VAMP_178845n411</name>
</gene>